<evidence type="ECO:0000313" key="1">
    <source>
        <dbReference type="EMBL" id="MVX62242.1"/>
    </source>
</evidence>
<protein>
    <submittedName>
        <fullName evidence="1">Phage head closure protein</fullName>
    </submittedName>
</protein>
<organism evidence="1 2">
    <name type="scientific">Clostridium chromiireducens</name>
    <dbReference type="NCBI Taxonomy" id="225345"/>
    <lineage>
        <taxon>Bacteria</taxon>
        <taxon>Bacillati</taxon>
        <taxon>Bacillota</taxon>
        <taxon>Clostridia</taxon>
        <taxon>Eubacteriales</taxon>
        <taxon>Clostridiaceae</taxon>
        <taxon>Clostridium</taxon>
    </lineage>
</organism>
<comment type="caution">
    <text evidence="1">The sequence shown here is derived from an EMBL/GenBank/DDBJ whole genome shotgun (WGS) entry which is preliminary data.</text>
</comment>
<reference evidence="1" key="1">
    <citation type="submission" date="2019-12" db="EMBL/GenBank/DDBJ databases">
        <title>Microbes associate with the intestines of laboratory mice.</title>
        <authorList>
            <person name="Navarre W."/>
            <person name="Wong E."/>
        </authorList>
    </citation>
    <scope>NUCLEOTIDE SEQUENCE</scope>
    <source>
        <strain evidence="1">NM79_F5</strain>
    </source>
</reference>
<proteinExistence type="predicted"/>
<sequence>MLYVEIIIQKVRVLRLWSDECFLGVYSDTTNDYGDPVKAIVYSPESIFCNEKSVKYSEFYQAQAVGMKPEIVLEVKIVDYNKENYVKYEDEEYTLLRTYKTSSENIELTLKRGVNNGTT</sequence>
<dbReference type="NCBIfam" id="TIGR01563">
    <property type="entry name" value="gp16_SPP1"/>
    <property type="match status" value="1"/>
</dbReference>
<dbReference type="InterPro" id="IPR008767">
    <property type="entry name" value="Phage_SPP1_head-tail_adaptor"/>
</dbReference>
<evidence type="ECO:0000313" key="2">
    <source>
        <dbReference type="Proteomes" id="UP000656077"/>
    </source>
</evidence>
<accession>A0A964W0Q6</accession>
<dbReference type="Proteomes" id="UP000656077">
    <property type="component" value="Unassembled WGS sequence"/>
</dbReference>
<name>A0A964W0Q6_9CLOT</name>
<gene>
    <name evidence="1" type="ORF">GKZ28_00820</name>
</gene>
<dbReference type="AlphaFoldDB" id="A0A964W0Q6"/>
<dbReference type="EMBL" id="WSRQ01000001">
    <property type="protein sequence ID" value="MVX62242.1"/>
    <property type="molecule type" value="Genomic_DNA"/>
</dbReference>